<evidence type="ECO:0000313" key="2">
    <source>
        <dbReference type="EMBL" id="NMG03110.1"/>
    </source>
</evidence>
<protein>
    <submittedName>
        <fullName evidence="2">Uncharacterized protein</fullName>
    </submittedName>
</protein>
<feature type="signal peptide" evidence="1">
    <location>
        <begin position="1"/>
        <end position="20"/>
    </location>
</feature>
<gene>
    <name evidence="2" type="ORF">GPA21_08995</name>
</gene>
<sequence length="82" mass="8857">MKVRMLIGVAVLMLAAPAFAFHCPADMRKIDAALAENPALTSEQMEEVRKLRAEGEALHNAGRHQESVDTLASAMRILGIDG</sequence>
<dbReference type="EMBL" id="WTVM01000043">
    <property type="protein sequence ID" value="NMG03110.1"/>
    <property type="molecule type" value="Genomic_DNA"/>
</dbReference>
<dbReference type="RefSeq" id="WP_168987868.1">
    <property type="nucleotide sequence ID" value="NZ_CAWPHM010000268.1"/>
</dbReference>
<organism evidence="2 3">
    <name type="scientific">Azoarcus taiwanensis</name>
    <dbReference type="NCBI Taxonomy" id="666964"/>
    <lineage>
        <taxon>Bacteria</taxon>
        <taxon>Pseudomonadati</taxon>
        <taxon>Pseudomonadota</taxon>
        <taxon>Betaproteobacteria</taxon>
        <taxon>Rhodocyclales</taxon>
        <taxon>Zoogloeaceae</taxon>
        <taxon>Azoarcus</taxon>
    </lineage>
</organism>
<dbReference type="AlphaFoldDB" id="A0A972F7Z0"/>
<evidence type="ECO:0000313" key="3">
    <source>
        <dbReference type="Proteomes" id="UP000599523"/>
    </source>
</evidence>
<name>A0A972F7Z0_9RHOO</name>
<keyword evidence="1" id="KW-0732">Signal</keyword>
<keyword evidence="3" id="KW-1185">Reference proteome</keyword>
<proteinExistence type="predicted"/>
<accession>A0A972F7Z0</accession>
<feature type="chain" id="PRO_5036902832" evidence="1">
    <location>
        <begin position="21"/>
        <end position="82"/>
    </location>
</feature>
<dbReference type="Proteomes" id="UP000599523">
    <property type="component" value="Unassembled WGS sequence"/>
</dbReference>
<comment type="caution">
    <text evidence="2">The sequence shown here is derived from an EMBL/GenBank/DDBJ whole genome shotgun (WGS) entry which is preliminary data.</text>
</comment>
<evidence type="ECO:0000256" key="1">
    <source>
        <dbReference type="SAM" id="SignalP"/>
    </source>
</evidence>
<reference evidence="2" key="1">
    <citation type="submission" date="2019-12" db="EMBL/GenBank/DDBJ databases">
        <title>Comparative genomics gives insights into the taxonomy of the Azoarcus-Aromatoleum group and reveals separate origins of nif in the plant-associated Azoarcus and non-plant-associated Aromatoleum sub-groups.</title>
        <authorList>
            <person name="Lafos M."/>
            <person name="Maluk M."/>
            <person name="Batista M."/>
            <person name="Junghare M."/>
            <person name="Carmona M."/>
            <person name="Faoro H."/>
            <person name="Cruz L.M."/>
            <person name="Battistoni F."/>
            <person name="De Souza E."/>
            <person name="Pedrosa F."/>
            <person name="Chen W.-M."/>
            <person name="Poole P.S."/>
            <person name="Dixon R.A."/>
            <person name="James E.K."/>
        </authorList>
    </citation>
    <scope>NUCLEOTIDE SEQUENCE</scope>
    <source>
        <strain evidence="2">NSC3</strain>
    </source>
</reference>